<feature type="domain" description="OmpA-like" evidence="13">
    <location>
        <begin position="246"/>
        <end position="365"/>
    </location>
</feature>
<evidence type="ECO:0000256" key="9">
    <source>
        <dbReference type="ARBA" id="ARBA00023237"/>
    </source>
</evidence>
<dbReference type="SUPFAM" id="SSF103088">
    <property type="entry name" value="OmpA-like"/>
    <property type="match status" value="1"/>
</dbReference>
<dbReference type="InterPro" id="IPR006664">
    <property type="entry name" value="OMP_bac"/>
</dbReference>
<evidence type="ECO:0000256" key="4">
    <source>
        <dbReference type="ARBA" id="ARBA00022692"/>
    </source>
</evidence>
<dbReference type="InterPro" id="IPR006665">
    <property type="entry name" value="OmpA-like"/>
</dbReference>
<dbReference type="InterPro" id="IPR036737">
    <property type="entry name" value="OmpA-like_sf"/>
</dbReference>
<dbReference type="Proteomes" id="UP001176468">
    <property type="component" value="Unassembled WGS sequence"/>
</dbReference>
<dbReference type="InterPro" id="IPR027385">
    <property type="entry name" value="Beta-barrel_OMP"/>
</dbReference>
<evidence type="ECO:0000313" key="15">
    <source>
        <dbReference type="Proteomes" id="UP001176468"/>
    </source>
</evidence>
<feature type="chain" id="PRO_5046038121" evidence="12">
    <location>
        <begin position="22"/>
        <end position="367"/>
    </location>
</feature>
<dbReference type="Gene3D" id="2.40.160.20">
    <property type="match status" value="1"/>
</dbReference>
<dbReference type="SUPFAM" id="SSF56925">
    <property type="entry name" value="OMPA-like"/>
    <property type="match status" value="1"/>
</dbReference>
<feature type="compositionally biased region" description="Pro residues" evidence="11">
    <location>
        <begin position="224"/>
        <end position="247"/>
    </location>
</feature>
<dbReference type="PANTHER" id="PTHR30329:SF21">
    <property type="entry name" value="LIPOPROTEIN YIAD-RELATED"/>
    <property type="match status" value="1"/>
</dbReference>
<dbReference type="PRINTS" id="PR01021">
    <property type="entry name" value="OMPADOMAIN"/>
</dbReference>
<proteinExistence type="predicted"/>
<comment type="subcellular location">
    <subcellularLocation>
        <location evidence="1">Cell outer membrane</location>
        <topology evidence="1">Multi-pass membrane protein</topology>
    </subcellularLocation>
</comment>
<dbReference type="RefSeq" id="WP_304562216.1">
    <property type="nucleotide sequence ID" value="NZ_JAUQSZ010000011.1"/>
</dbReference>
<keyword evidence="5 12" id="KW-0732">Signal</keyword>
<evidence type="ECO:0000256" key="1">
    <source>
        <dbReference type="ARBA" id="ARBA00004571"/>
    </source>
</evidence>
<evidence type="ECO:0000259" key="13">
    <source>
        <dbReference type="PROSITE" id="PS51123"/>
    </source>
</evidence>
<keyword evidence="9" id="KW-0998">Cell outer membrane</keyword>
<comment type="caution">
    <text evidence="14">The sequence shown here is derived from an EMBL/GenBank/DDBJ whole genome shotgun (WGS) entry which is preliminary data.</text>
</comment>
<evidence type="ECO:0000256" key="11">
    <source>
        <dbReference type="SAM" id="MobiDB-lite"/>
    </source>
</evidence>
<dbReference type="InterPro" id="IPR011250">
    <property type="entry name" value="OMP/PagP_B-barrel"/>
</dbReference>
<dbReference type="Gene3D" id="3.30.1330.60">
    <property type="entry name" value="OmpA-like domain"/>
    <property type="match status" value="1"/>
</dbReference>
<keyword evidence="8 10" id="KW-0472">Membrane</keyword>
<dbReference type="PROSITE" id="PS51123">
    <property type="entry name" value="OMPA_2"/>
    <property type="match status" value="1"/>
</dbReference>
<dbReference type="InterPro" id="IPR050330">
    <property type="entry name" value="Bact_OuterMem_StrucFunc"/>
</dbReference>
<feature type="region of interest" description="Disordered" evidence="11">
    <location>
        <begin position="222"/>
        <end position="247"/>
    </location>
</feature>
<keyword evidence="6" id="KW-0406">Ion transport</keyword>
<dbReference type="PANTHER" id="PTHR30329">
    <property type="entry name" value="STATOR ELEMENT OF FLAGELLAR MOTOR COMPLEX"/>
    <property type="match status" value="1"/>
</dbReference>
<protein>
    <submittedName>
        <fullName evidence="14">OmpA family protein</fullName>
    </submittedName>
</protein>
<accession>A0ABT9A464</accession>
<evidence type="ECO:0000256" key="12">
    <source>
        <dbReference type="SAM" id="SignalP"/>
    </source>
</evidence>
<evidence type="ECO:0000256" key="2">
    <source>
        <dbReference type="ARBA" id="ARBA00022448"/>
    </source>
</evidence>
<sequence length="367" mass="38758">MRKLAVIIALASTALATPALARDKSWYVGVEGGGMIVENLKFDIGTVPSASTLKSRNGYDVDGVIGYDLGAFRLEAEVGYKRATIKNYTTNITIPGLPAGSYNSFGNNSALSFMVNGLLDFGDDNGVQGFVGGGVGVARVRAGGYRIPGSANAFLDDSDTVFAWQGLAGVRAPLSKHVDVSLKYRFFNADNVKLISAAGSQYNTRFRSHSLLGGLTYNFGAPEEPLPPAPPPPPPAEPTPPPPPPVAAPCSPGPFIVFFEWDKSDITPEAASILDNAISQYASCGNAQVMLAGFADRSGKPTYNVGLSQRRADSVKAYLSSHSIPEANVTTQAFGEDPAHLRVQTADGVREVQNRRVEITYGPGSGQ</sequence>
<evidence type="ECO:0000256" key="7">
    <source>
        <dbReference type="ARBA" id="ARBA00023114"/>
    </source>
</evidence>
<organism evidence="14 15">
    <name type="scientific">Sphingomonas immobilis</name>
    <dbReference type="NCBI Taxonomy" id="3063997"/>
    <lineage>
        <taxon>Bacteria</taxon>
        <taxon>Pseudomonadati</taxon>
        <taxon>Pseudomonadota</taxon>
        <taxon>Alphaproteobacteria</taxon>
        <taxon>Sphingomonadales</taxon>
        <taxon>Sphingomonadaceae</taxon>
        <taxon>Sphingomonas</taxon>
    </lineage>
</organism>
<keyword evidence="2" id="KW-0813">Transport</keyword>
<evidence type="ECO:0000313" key="14">
    <source>
        <dbReference type="EMBL" id="MDO7843756.1"/>
    </source>
</evidence>
<keyword evidence="3" id="KW-1134">Transmembrane beta strand</keyword>
<evidence type="ECO:0000256" key="8">
    <source>
        <dbReference type="ARBA" id="ARBA00023136"/>
    </source>
</evidence>
<keyword evidence="7" id="KW-0626">Porin</keyword>
<evidence type="ECO:0000256" key="3">
    <source>
        <dbReference type="ARBA" id="ARBA00022452"/>
    </source>
</evidence>
<keyword evidence="15" id="KW-1185">Reference proteome</keyword>
<dbReference type="Pfam" id="PF13505">
    <property type="entry name" value="OMP_b-brl"/>
    <property type="match status" value="1"/>
</dbReference>
<gene>
    <name evidence="14" type="ORF">Q5H94_15595</name>
</gene>
<evidence type="ECO:0000256" key="10">
    <source>
        <dbReference type="PROSITE-ProRule" id="PRU00473"/>
    </source>
</evidence>
<evidence type="ECO:0000256" key="5">
    <source>
        <dbReference type="ARBA" id="ARBA00022729"/>
    </source>
</evidence>
<evidence type="ECO:0000256" key="6">
    <source>
        <dbReference type="ARBA" id="ARBA00023065"/>
    </source>
</evidence>
<dbReference type="Pfam" id="PF00691">
    <property type="entry name" value="OmpA"/>
    <property type="match status" value="1"/>
</dbReference>
<reference evidence="14" key="1">
    <citation type="submission" date="2023-07" db="EMBL/GenBank/DDBJ databases">
        <authorList>
            <person name="Kim M.K."/>
        </authorList>
    </citation>
    <scope>NUCLEOTIDE SEQUENCE</scope>
    <source>
        <strain evidence="14">CA1-15</strain>
    </source>
</reference>
<name>A0ABT9A464_9SPHN</name>
<dbReference type="EMBL" id="JAUQSZ010000011">
    <property type="protein sequence ID" value="MDO7843756.1"/>
    <property type="molecule type" value="Genomic_DNA"/>
</dbReference>
<feature type="signal peptide" evidence="12">
    <location>
        <begin position="1"/>
        <end position="21"/>
    </location>
</feature>
<dbReference type="CDD" id="cd07185">
    <property type="entry name" value="OmpA_C-like"/>
    <property type="match status" value="1"/>
</dbReference>
<keyword evidence="4" id="KW-0812">Transmembrane</keyword>